<protein>
    <submittedName>
        <fullName evidence="1">Endolytic transglycosylase MltG</fullName>
    </submittedName>
</protein>
<accession>A0ACD5HEF3</accession>
<proteinExistence type="predicted"/>
<dbReference type="EMBL" id="CP127526">
    <property type="protein sequence ID" value="XRI72301.1"/>
    <property type="molecule type" value="Genomic_DNA"/>
</dbReference>
<evidence type="ECO:0000313" key="1">
    <source>
        <dbReference type="EMBL" id="XRI72301.1"/>
    </source>
</evidence>
<keyword evidence="2" id="KW-1185">Reference proteome</keyword>
<name>A0ACD5HEF3_9PROT</name>
<gene>
    <name evidence="1" type="primary">mltG</name>
    <name evidence="1" type="ORF">HHS34_007495</name>
</gene>
<dbReference type="Proteomes" id="UP001195965">
    <property type="component" value="Chromosome"/>
</dbReference>
<evidence type="ECO:0000313" key="2">
    <source>
        <dbReference type="Proteomes" id="UP001195965"/>
    </source>
</evidence>
<sequence length="335" mass="37316">MRRIFLSFLLVIILAPLGYFAFSMYWPQTLPKTGKQVPIRLGSGTLESIQALHRAGILPYPQMFRLAWMLAGHPILQAGLYDFQGRVSQEQVLERLRNGQSTPLNLVIIPGWTLAMVLQELHSHAPYVNLHTLPADAQAARQLADLGIGAHDSAEGWLFPDSYRYVPGTTALSILKRAYQRMQANLRHLWSQRAPGLPLQNPYQALILASIVQKEGAPPAQQAHIAAVFLNRLRKGMPLQSDPTVIYALGKHYQGHLTAQDMQVASPFNTYLHAGLPPTPISMPGMSSLQAVLHPSNSQDLYFIAQANTYHYSSTYAQHIRQIKQYLQATARVAS</sequence>
<organism evidence="1 2">
    <name type="scientific">Acidithiobacillus montserratensis</name>
    <dbReference type="NCBI Taxonomy" id="2729135"/>
    <lineage>
        <taxon>Bacteria</taxon>
        <taxon>Pseudomonadati</taxon>
        <taxon>Pseudomonadota</taxon>
        <taxon>Acidithiobacillia</taxon>
        <taxon>Acidithiobacillales</taxon>
        <taxon>Acidithiobacillaceae</taxon>
        <taxon>Acidithiobacillus</taxon>
    </lineage>
</organism>
<reference evidence="1 2" key="1">
    <citation type="journal article" date="2021" name="ISME J.">
        <title>Genomic evolution of the class Acidithiobacillia: deep-branching Proteobacteria living in extreme acidic conditions.</title>
        <authorList>
            <person name="Moya-Beltran A."/>
            <person name="Beard S."/>
            <person name="Rojas-Villalobos C."/>
            <person name="Issotta F."/>
            <person name="Gallardo Y."/>
            <person name="Ulloa R."/>
            <person name="Giaveno A."/>
            <person name="Degli Esposti M."/>
            <person name="Johnson D.B."/>
            <person name="Quatrini R."/>
        </authorList>
    </citation>
    <scope>NUCLEOTIDE SEQUENCE [LARGE SCALE GENOMIC DNA]</scope>
    <source>
        <strain evidence="1 2">GG1-14</strain>
    </source>
</reference>